<evidence type="ECO:0000259" key="2">
    <source>
        <dbReference type="Pfam" id="PF00857"/>
    </source>
</evidence>
<dbReference type="Proteomes" id="UP000093807">
    <property type="component" value="Unassembled WGS sequence"/>
</dbReference>
<keyword evidence="4" id="KW-1185">Reference proteome</keyword>
<accession>A0A199XVL7</accession>
<dbReference type="SUPFAM" id="SSF52499">
    <property type="entry name" value="Isochorismatase-like hydrolases"/>
    <property type="match status" value="1"/>
</dbReference>
<sequence length="193" mass="21236">MSITKSDKPALLLIDIQKGFDNVAYWGGQRNNLDAENKAGELLQLWREHQLPIFHIQHCSSIPTSLLNENNEGNEFKDVVKPAAGEAIIKKNVNSAFIGTNLKEQLDNNKITKLVIVGLTTDHCVSTTTRMAGNFGFDTFLVTDATATFNKKGIDGQNFSAELIHETALASLNGEFATLVSTDFLKQKINSIK</sequence>
<keyword evidence="1 3" id="KW-0378">Hydrolase</keyword>
<name>A0A199XVL7_9FLAO</name>
<evidence type="ECO:0000313" key="4">
    <source>
        <dbReference type="Proteomes" id="UP000093807"/>
    </source>
</evidence>
<dbReference type="Pfam" id="PF00857">
    <property type="entry name" value="Isochorismatase"/>
    <property type="match status" value="1"/>
</dbReference>
<dbReference type="OrthoDB" id="9791276at2"/>
<dbReference type="InterPro" id="IPR050272">
    <property type="entry name" value="Isochorismatase-like_hydrls"/>
</dbReference>
<dbReference type="PANTHER" id="PTHR43540:SF1">
    <property type="entry name" value="ISOCHORISMATASE HYDROLASE"/>
    <property type="match status" value="1"/>
</dbReference>
<dbReference type="Gene3D" id="3.40.50.850">
    <property type="entry name" value="Isochorismatase-like"/>
    <property type="match status" value="1"/>
</dbReference>
<dbReference type="GO" id="GO:0016787">
    <property type="term" value="F:hydrolase activity"/>
    <property type="evidence" value="ECO:0007669"/>
    <property type="project" value="UniProtKB-KW"/>
</dbReference>
<dbReference type="EMBL" id="JMTM01000004">
    <property type="protein sequence ID" value="OAZ05482.1"/>
    <property type="molecule type" value="Genomic_DNA"/>
</dbReference>
<comment type="caution">
    <text evidence="3">The sequence shown here is derived from an EMBL/GenBank/DDBJ whole genome shotgun (WGS) entry which is preliminary data.</text>
</comment>
<dbReference type="EC" id="3.5.1.107" evidence="3"/>
<dbReference type="InterPro" id="IPR000868">
    <property type="entry name" value="Isochorismatase-like_dom"/>
</dbReference>
<organism evidence="3 4">
    <name type="scientific">Flavobacterium succinicans</name>
    <dbReference type="NCBI Taxonomy" id="29536"/>
    <lineage>
        <taxon>Bacteria</taxon>
        <taxon>Pseudomonadati</taxon>
        <taxon>Bacteroidota</taxon>
        <taxon>Flavobacteriia</taxon>
        <taxon>Flavobacteriales</taxon>
        <taxon>Flavobacteriaceae</taxon>
        <taxon>Flavobacterium</taxon>
    </lineage>
</organism>
<dbReference type="CDD" id="cd01014">
    <property type="entry name" value="nicotinamidase_related"/>
    <property type="match status" value="1"/>
</dbReference>
<proteinExistence type="predicted"/>
<evidence type="ECO:0000313" key="3">
    <source>
        <dbReference type="EMBL" id="OAZ05482.1"/>
    </source>
</evidence>
<protein>
    <submittedName>
        <fullName evidence="3">Maleamate amidohydrolase</fullName>
        <ecNumber evidence="3">3.5.1.107</ecNumber>
    </submittedName>
</protein>
<dbReference type="AlphaFoldDB" id="A0A199XVL7"/>
<evidence type="ECO:0000256" key="1">
    <source>
        <dbReference type="ARBA" id="ARBA00022801"/>
    </source>
</evidence>
<dbReference type="RefSeq" id="WP_064714016.1">
    <property type="nucleotide sequence ID" value="NZ_JMTM01000004.1"/>
</dbReference>
<dbReference type="PATRIC" id="fig|29536.5.peg.12"/>
<gene>
    <name evidence="3" type="primary">nicF</name>
    <name evidence="3" type="ORF">FLB_00120</name>
</gene>
<dbReference type="InterPro" id="IPR036380">
    <property type="entry name" value="Isochorismatase-like_sf"/>
</dbReference>
<reference evidence="3 4" key="1">
    <citation type="submission" date="2016-06" db="EMBL/GenBank/DDBJ databases">
        <title>Draft genome sequence of Flavobacterium succinicans strain DD5b.</title>
        <authorList>
            <person name="Poehlein A."/>
            <person name="Daniel R."/>
            <person name="Simeonova D.D."/>
        </authorList>
    </citation>
    <scope>NUCLEOTIDE SEQUENCE [LARGE SCALE GENOMIC DNA]</scope>
    <source>
        <strain evidence="3 4">DD5b</strain>
    </source>
</reference>
<dbReference type="PANTHER" id="PTHR43540">
    <property type="entry name" value="PEROXYUREIDOACRYLATE/UREIDOACRYLATE AMIDOHYDROLASE-RELATED"/>
    <property type="match status" value="1"/>
</dbReference>
<feature type="domain" description="Isochorismatase-like" evidence="2">
    <location>
        <begin position="10"/>
        <end position="183"/>
    </location>
</feature>